<evidence type="ECO:0000313" key="4">
    <source>
        <dbReference type="EMBL" id="MDN3574868.1"/>
    </source>
</evidence>
<evidence type="ECO:0000313" key="5">
    <source>
        <dbReference type="Proteomes" id="UP001244297"/>
    </source>
</evidence>
<dbReference type="RefSeq" id="WP_238290827.1">
    <property type="nucleotide sequence ID" value="NZ_BPQS01000028.1"/>
</dbReference>
<comment type="caution">
    <text evidence="4">The sequence shown here is derived from an EMBL/GenBank/DDBJ whole genome shotgun (WGS) entry which is preliminary data.</text>
</comment>
<dbReference type="InterPro" id="IPR022998">
    <property type="entry name" value="ThiamineP_synth_TenI"/>
</dbReference>
<dbReference type="Pfam" id="PF02581">
    <property type="entry name" value="TMP-TENI"/>
    <property type="match status" value="1"/>
</dbReference>
<dbReference type="CDD" id="cd00564">
    <property type="entry name" value="TMP_TenI"/>
    <property type="match status" value="1"/>
</dbReference>
<sequence>MRTLPSPLLAVTDRHGHERPLAETVQAILEGGGRWIWFRDRDLDPLARRGLGEAVAARVRAFGGVLTVGGDAALAQTLGGGVHLGGGSGSEAILTARATLGEGALIGVSAHTPHEVSAAAEAGADYVTLSPIYATASKPGYGPALGPEGLATAPGLPVVALGGIDLTRITECRAAGAAGVAIMGGLMRAGDPADAAYRMLTAWEAAGPSPEPRA</sequence>
<evidence type="ECO:0000256" key="1">
    <source>
        <dbReference type="ARBA" id="ARBA00004948"/>
    </source>
</evidence>
<keyword evidence="5" id="KW-1185">Reference proteome</keyword>
<dbReference type="InterPro" id="IPR013785">
    <property type="entry name" value="Aldolase_TIM"/>
</dbReference>
<reference evidence="5" key="1">
    <citation type="journal article" date="2019" name="Int. J. Syst. Evol. Microbiol.">
        <title>The Global Catalogue of Microorganisms (GCM) 10K type strain sequencing project: providing services to taxonomists for standard genome sequencing and annotation.</title>
        <authorList>
            <consortium name="The Broad Institute Genomics Platform"/>
            <consortium name="The Broad Institute Genome Sequencing Center for Infectious Disease"/>
            <person name="Wu L."/>
            <person name="Ma J."/>
        </authorList>
    </citation>
    <scope>NUCLEOTIDE SEQUENCE [LARGE SCALE GENOMIC DNA]</scope>
    <source>
        <strain evidence="5">CECT 7806</strain>
    </source>
</reference>
<accession>A0ABT8AXZ6</accession>
<dbReference type="InterPro" id="IPR036206">
    <property type="entry name" value="ThiamineP_synth_sf"/>
</dbReference>
<keyword evidence="2" id="KW-0784">Thiamine biosynthesis</keyword>
<protein>
    <submittedName>
        <fullName evidence="4">Thiamine phosphate synthase</fullName>
    </submittedName>
</protein>
<dbReference type="PANTHER" id="PTHR20857">
    <property type="entry name" value="THIAMINE-PHOSPHATE PYROPHOSPHORYLASE"/>
    <property type="match status" value="1"/>
</dbReference>
<feature type="domain" description="Thiamine phosphate synthase/TenI" evidence="3">
    <location>
        <begin position="8"/>
        <end position="185"/>
    </location>
</feature>
<proteinExistence type="predicted"/>
<dbReference type="Proteomes" id="UP001244297">
    <property type="component" value="Unassembled WGS sequence"/>
</dbReference>
<name>A0ABT8AXZ6_9HYPH</name>
<gene>
    <name evidence="4" type="ORF">QWZ18_30275</name>
</gene>
<dbReference type="SUPFAM" id="SSF51391">
    <property type="entry name" value="Thiamin phosphate synthase"/>
    <property type="match status" value="1"/>
</dbReference>
<evidence type="ECO:0000259" key="3">
    <source>
        <dbReference type="Pfam" id="PF02581"/>
    </source>
</evidence>
<comment type="pathway">
    <text evidence="1">Cofactor biosynthesis; thiamine diphosphate biosynthesis.</text>
</comment>
<dbReference type="Gene3D" id="3.20.20.70">
    <property type="entry name" value="Aldolase class I"/>
    <property type="match status" value="1"/>
</dbReference>
<evidence type="ECO:0000256" key="2">
    <source>
        <dbReference type="ARBA" id="ARBA00022977"/>
    </source>
</evidence>
<dbReference type="EMBL" id="JAUFPT010000118">
    <property type="protein sequence ID" value="MDN3574868.1"/>
    <property type="molecule type" value="Genomic_DNA"/>
</dbReference>
<organism evidence="4 5">
    <name type="scientific">Methylobacterium longum</name>
    <dbReference type="NCBI Taxonomy" id="767694"/>
    <lineage>
        <taxon>Bacteria</taxon>
        <taxon>Pseudomonadati</taxon>
        <taxon>Pseudomonadota</taxon>
        <taxon>Alphaproteobacteria</taxon>
        <taxon>Hyphomicrobiales</taxon>
        <taxon>Methylobacteriaceae</taxon>
        <taxon>Methylobacterium</taxon>
    </lineage>
</organism>
<dbReference type="PANTHER" id="PTHR20857:SF15">
    <property type="entry name" value="THIAMINE-PHOSPHATE SYNTHASE"/>
    <property type="match status" value="1"/>
</dbReference>